<accession>A0A0D6A0R1</accession>
<dbReference type="EMBL" id="LC027723">
    <property type="protein sequence ID" value="BAQ56259.1"/>
    <property type="molecule type" value="Genomic_DNA"/>
</dbReference>
<feature type="non-terminal residue" evidence="1">
    <location>
        <position position="1"/>
    </location>
</feature>
<name>A0A0D6A0R1_ACIBA</name>
<evidence type="ECO:0000313" key="1">
    <source>
        <dbReference type="EMBL" id="BAQ56259.1"/>
    </source>
</evidence>
<reference evidence="1" key="1">
    <citation type="submission" date="2015-02" db="EMBL/GenBank/DDBJ databases">
        <title>efflux pumps in Acinetobacter baumannii.</title>
        <authorList>
            <person name="Angoti G."/>
            <person name="Goudarzi H."/>
            <person name="Bandehpour M."/>
        </authorList>
    </citation>
    <scope>NUCLEOTIDE SEQUENCE</scope>
    <source>
        <strain evidence="1">AG 02</strain>
    </source>
</reference>
<protein>
    <submittedName>
        <fullName evidence="1">AbeM protein</fullName>
    </submittedName>
</protein>
<organism evidence="1">
    <name type="scientific">Acinetobacter baumannii</name>
    <dbReference type="NCBI Taxonomy" id="470"/>
    <lineage>
        <taxon>Bacteria</taxon>
        <taxon>Pseudomonadati</taxon>
        <taxon>Pseudomonadota</taxon>
        <taxon>Gammaproteobacteria</taxon>
        <taxon>Moraxellales</taxon>
        <taxon>Moraxellaceae</taxon>
        <taxon>Acinetobacter</taxon>
        <taxon>Acinetobacter calcoaceticus/baumannii complex</taxon>
    </lineage>
</organism>
<proteinExistence type="predicted"/>
<feature type="non-terminal residue" evidence="1">
    <location>
        <position position="80"/>
    </location>
</feature>
<dbReference type="AlphaFoldDB" id="A0A0D6A0R1"/>
<gene>
    <name evidence="1" type="primary">abeM</name>
</gene>
<sequence>GSVYFIRVPFVSNVTSFRSELKQLFHLMLPILITQFASSRVRVNYHYGWAFICCRLSRDCGRCRLMDSSHALVQWHHVCN</sequence>